<evidence type="ECO:0000256" key="2">
    <source>
        <dbReference type="ARBA" id="ARBA00022748"/>
    </source>
</evidence>
<keyword evidence="2" id="KW-0201">Cytochrome c-type biogenesis</keyword>
<dbReference type="PROSITE" id="PS51352">
    <property type="entry name" value="THIOREDOXIN_2"/>
    <property type="match status" value="1"/>
</dbReference>
<dbReference type="CDD" id="cd02966">
    <property type="entry name" value="TlpA_like_family"/>
    <property type="match status" value="1"/>
</dbReference>
<keyword evidence="7" id="KW-0413">Isomerase</keyword>
<keyword evidence="3" id="KW-1015">Disulfide bond</keyword>
<dbReference type="InterPro" id="IPR000866">
    <property type="entry name" value="AhpC/TSA"/>
</dbReference>
<name>A0A1M4UA07_9BACT</name>
<feature type="chain" id="PRO_5009907694" evidence="5">
    <location>
        <begin position="22"/>
        <end position="367"/>
    </location>
</feature>
<dbReference type="EMBL" id="FQUC01000001">
    <property type="protein sequence ID" value="SHE53559.1"/>
    <property type="molecule type" value="Genomic_DNA"/>
</dbReference>
<dbReference type="PROSITE" id="PS51257">
    <property type="entry name" value="PROKAR_LIPOPROTEIN"/>
    <property type="match status" value="1"/>
</dbReference>
<sequence>MKRLLYLVPAIALLLASCSKKNELDGTFFNKSNDGRMVYLLTMKSLKDNFVPVDSAVIQNGKFHFDLNETSEPSVAYLVVKEASPGTPAGIPFVYENGSIKVTVDSVAKVKGTPMNDKTQAFFDNLSETVKKLDALDMTISQTTDETTRANYISQMDSLNKDMGNIGFNFVKENIKNKVGEFYFVSFLGLFSDDQVKELETLSNPEHKQLIEEILMMRGAQTGEGNGFVGKKYIDVSGNNPDGKKIALSDYVGKNKLVLIDFWASWCGPCVKEMPNVVNAYAAYKSKGFEIVGISLDEDKAAWVAALKKMNMTWPQMSDLKGWQSKLSAPYHVQGIPYTLLIDQEGNIIAENLRGDQLENKLKEILK</sequence>
<dbReference type="RefSeq" id="WP_062175612.1">
    <property type="nucleotide sequence ID" value="NZ_BBXL01000001.1"/>
</dbReference>
<dbReference type="STRING" id="1346286.SAMN05444362_101545"/>
<evidence type="ECO:0000256" key="4">
    <source>
        <dbReference type="ARBA" id="ARBA00023284"/>
    </source>
</evidence>
<feature type="domain" description="Thioredoxin" evidence="6">
    <location>
        <begin position="227"/>
        <end position="367"/>
    </location>
</feature>
<keyword evidence="4" id="KW-0676">Redox-active center</keyword>
<dbReference type="GO" id="GO:0016491">
    <property type="term" value="F:oxidoreductase activity"/>
    <property type="evidence" value="ECO:0007669"/>
    <property type="project" value="InterPro"/>
</dbReference>
<dbReference type="PANTHER" id="PTHR42852">
    <property type="entry name" value="THIOL:DISULFIDE INTERCHANGE PROTEIN DSBE"/>
    <property type="match status" value="1"/>
</dbReference>
<dbReference type="Pfam" id="PF14289">
    <property type="entry name" value="DUF4369"/>
    <property type="match status" value="1"/>
</dbReference>
<evidence type="ECO:0000256" key="3">
    <source>
        <dbReference type="ARBA" id="ARBA00023157"/>
    </source>
</evidence>
<dbReference type="PROSITE" id="PS00194">
    <property type="entry name" value="THIOREDOXIN_1"/>
    <property type="match status" value="1"/>
</dbReference>
<dbReference type="InterPro" id="IPR017937">
    <property type="entry name" value="Thioredoxin_CS"/>
</dbReference>
<keyword evidence="8" id="KW-1185">Reference proteome</keyword>
<comment type="subcellular location">
    <subcellularLocation>
        <location evidence="1">Cell envelope</location>
    </subcellularLocation>
</comment>
<dbReference type="OrthoDB" id="9794348at2"/>
<keyword evidence="5" id="KW-0732">Signal</keyword>
<feature type="signal peptide" evidence="5">
    <location>
        <begin position="1"/>
        <end position="21"/>
    </location>
</feature>
<dbReference type="PANTHER" id="PTHR42852:SF6">
    <property type="entry name" value="THIOL:DISULFIDE INTERCHANGE PROTEIN DSBE"/>
    <property type="match status" value="1"/>
</dbReference>
<dbReference type="Gene3D" id="3.40.30.10">
    <property type="entry name" value="Glutaredoxin"/>
    <property type="match status" value="1"/>
</dbReference>
<evidence type="ECO:0000313" key="7">
    <source>
        <dbReference type="EMBL" id="SHE53559.1"/>
    </source>
</evidence>
<evidence type="ECO:0000313" key="8">
    <source>
        <dbReference type="Proteomes" id="UP000184480"/>
    </source>
</evidence>
<evidence type="ECO:0000256" key="5">
    <source>
        <dbReference type="SAM" id="SignalP"/>
    </source>
</evidence>
<dbReference type="GO" id="GO:0016853">
    <property type="term" value="F:isomerase activity"/>
    <property type="evidence" value="ECO:0007669"/>
    <property type="project" value="UniProtKB-KW"/>
</dbReference>
<evidence type="ECO:0000259" key="6">
    <source>
        <dbReference type="PROSITE" id="PS51352"/>
    </source>
</evidence>
<dbReference type="AlphaFoldDB" id="A0A1M4UA07"/>
<dbReference type="GO" id="GO:0016209">
    <property type="term" value="F:antioxidant activity"/>
    <property type="evidence" value="ECO:0007669"/>
    <property type="project" value="InterPro"/>
</dbReference>
<protein>
    <submittedName>
        <fullName evidence="7">Thiol-disulfide isomerase or thioredoxin</fullName>
    </submittedName>
</protein>
<dbReference type="GO" id="GO:0017004">
    <property type="term" value="P:cytochrome complex assembly"/>
    <property type="evidence" value="ECO:0007669"/>
    <property type="project" value="UniProtKB-KW"/>
</dbReference>
<dbReference type="InterPro" id="IPR025380">
    <property type="entry name" value="DUF4369"/>
</dbReference>
<accession>A0A1M4UA07</accession>
<proteinExistence type="predicted"/>
<dbReference type="InterPro" id="IPR050553">
    <property type="entry name" value="Thioredoxin_ResA/DsbE_sf"/>
</dbReference>
<dbReference type="InterPro" id="IPR036249">
    <property type="entry name" value="Thioredoxin-like_sf"/>
</dbReference>
<dbReference type="Pfam" id="PF00578">
    <property type="entry name" value="AhpC-TSA"/>
    <property type="match status" value="1"/>
</dbReference>
<dbReference type="GO" id="GO:0030313">
    <property type="term" value="C:cell envelope"/>
    <property type="evidence" value="ECO:0007669"/>
    <property type="project" value="UniProtKB-SubCell"/>
</dbReference>
<reference evidence="8" key="1">
    <citation type="submission" date="2016-11" db="EMBL/GenBank/DDBJ databases">
        <authorList>
            <person name="Varghese N."/>
            <person name="Submissions S."/>
        </authorList>
    </citation>
    <scope>NUCLEOTIDE SEQUENCE [LARGE SCALE GENOMIC DNA]</scope>
    <source>
        <strain evidence="8">DSM 27370</strain>
    </source>
</reference>
<organism evidence="7 8">
    <name type="scientific">Dysgonomonas macrotermitis</name>
    <dbReference type="NCBI Taxonomy" id="1346286"/>
    <lineage>
        <taxon>Bacteria</taxon>
        <taxon>Pseudomonadati</taxon>
        <taxon>Bacteroidota</taxon>
        <taxon>Bacteroidia</taxon>
        <taxon>Bacteroidales</taxon>
        <taxon>Dysgonomonadaceae</taxon>
        <taxon>Dysgonomonas</taxon>
    </lineage>
</organism>
<gene>
    <name evidence="7" type="ORF">SAMN05444362_101545</name>
</gene>
<dbReference type="InterPro" id="IPR013766">
    <property type="entry name" value="Thioredoxin_domain"/>
</dbReference>
<evidence type="ECO:0000256" key="1">
    <source>
        <dbReference type="ARBA" id="ARBA00004196"/>
    </source>
</evidence>
<dbReference type="SUPFAM" id="SSF52833">
    <property type="entry name" value="Thioredoxin-like"/>
    <property type="match status" value="1"/>
</dbReference>
<dbReference type="Proteomes" id="UP000184480">
    <property type="component" value="Unassembled WGS sequence"/>
</dbReference>